<organism evidence="2 3">
    <name type="scientific">Parashewanella curva</name>
    <dbReference type="NCBI Taxonomy" id="2338552"/>
    <lineage>
        <taxon>Bacteria</taxon>
        <taxon>Pseudomonadati</taxon>
        <taxon>Pseudomonadota</taxon>
        <taxon>Gammaproteobacteria</taxon>
        <taxon>Alteromonadales</taxon>
        <taxon>Shewanellaceae</taxon>
        <taxon>Parashewanella</taxon>
    </lineage>
</organism>
<comment type="caution">
    <text evidence="2">The sequence shown here is derived from an EMBL/GenBank/DDBJ whole genome shotgun (WGS) entry which is preliminary data.</text>
</comment>
<dbReference type="RefSeq" id="WP_121837577.1">
    <property type="nucleotide sequence ID" value="NZ_ML014757.1"/>
</dbReference>
<protein>
    <recommendedName>
        <fullName evidence="4">Porin</fullName>
    </recommendedName>
</protein>
<keyword evidence="1" id="KW-0732">Signal</keyword>
<evidence type="ECO:0008006" key="4">
    <source>
        <dbReference type="Google" id="ProtNLM"/>
    </source>
</evidence>
<reference evidence="2 3" key="1">
    <citation type="submission" date="2018-09" db="EMBL/GenBank/DDBJ databases">
        <title>Phylogeny of the Shewanellaceae, and recommendation for two new genera, Pseudoshewanella and Parashewanella.</title>
        <authorList>
            <person name="Wang G."/>
        </authorList>
    </citation>
    <scope>NUCLEOTIDE SEQUENCE [LARGE SCALE GENOMIC DNA]</scope>
    <source>
        <strain evidence="2 3">C51</strain>
    </source>
</reference>
<evidence type="ECO:0000313" key="2">
    <source>
        <dbReference type="EMBL" id="RLV61151.1"/>
    </source>
</evidence>
<dbReference type="EMBL" id="QZEI01000006">
    <property type="protein sequence ID" value="RLV61151.1"/>
    <property type="molecule type" value="Genomic_DNA"/>
</dbReference>
<sequence length="278" mass="30921">MTNKLKVNNTYLKTLLITAPFLLAATNASAGAWVAEKGAGYAKLGYAGYDADKYKGNNPTFESFKSDNVSFYGEYGLGNNFALYGSQLFQSYDQSDSKTGQNSASGLSDTELGIKYQWQANPFVFSTSFLVKAPLFYKAEDGLGNHQVDYEARALIGKSLNEYGYFGLEAGYRLRAGAPSDEYRYLVEYGFDFNKIWYFRTKLDGTLSAKNSDTPNTINSNLSNPLEFDVGKLELTTGLKLGNKAFKGYGIEFTYTREIYGENVLEGDRFELALTKVF</sequence>
<proteinExistence type="predicted"/>
<feature type="signal peptide" evidence="1">
    <location>
        <begin position="1"/>
        <end position="30"/>
    </location>
</feature>
<accession>A0A3L8Q0K6</accession>
<dbReference type="Proteomes" id="UP000281474">
    <property type="component" value="Unassembled WGS sequence"/>
</dbReference>
<keyword evidence="3" id="KW-1185">Reference proteome</keyword>
<dbReference type="OrthoDB" id="5297564at2"/>
<name>A0A3L8Q0K6_9GAMM</name>
<evidence type="ECO:0000256" key="1">
    <source>
        <dbReference type="SAM" id="SignalP"/>
    </source>
</evidence>
<evidence type="ECO:0000313" key="3">
    <source>
        <dbReference type="Proteomes" id="UP000281474"/>
    </source>
</evidence>
<gene>
    <name evidence="2" type="ORF">D5018_03385</name>
</gene>
<dbReference type="AlphaFoldDB" id="A0A3L8Q0K6"/>
<feature type="chain" id="PRO_5018087059" description="Porin" evidence="1">
    <location>
        <begin position="31"/>
        <end position="278"/>
    </location>
</feature>